<protein>
    <submittedName>
        <fullName evidence="2">Uncharacterized protein</fullName>
    </submittedName>
</protein>
<gene>
    <name evidence="2" type="ORF">WH47_06120</name>
</gene>
<dbReference type="Proteomes" id="UP000053825">
    <property type="component" value="Unassembled WGS sequence"/>
</dbReference>
<organism evidence="2 3">
    <name type="scientific">Habropoda laboriosa</name>
    <dbReference type="NCBI Taxonomy" id="597456"/>
    <lineage>
        <taxon>Eukaryota</taxon>
        <taxon>Metazoa</taxon>
        <taxon>Ecdysozoa</taxon>
        <taxon>Arthropoda</taxon>
        <taxon>Hexapoda</taxon>
        <taxon>Insecta</taxon>
        <taxon>Pterygota</taxon>
        <taxon>Neoptera</taxon>
        <taxon>Endopterygota</taxon>
        <taxon>Hymenoptera</taxon>
        <taxon>Apocrita</taxon>
        <taxon>Aculeata</taxon>
        <taxon>Apoidea</taxon>
        <taxon>Anthophila</taxon>
        <taxon>Apidae</taxon>
        <taxon>Habropoda</taxon>
    </lineage>
</organism>
<evidence type="ECO:0000313" key="2">
    <source>
        <dbReference type="EMBL" id="KOC61296.1"/>
    </source>
</evidence>
<dbReference type="STRING" id="597456.A0A0L7QS12"/>
<evidence type="ECO:0000313" key="3">
    <source>
        <dbReference type="Proteomes" id="UP000053825"/>
    </source>
</evidence>
<keyword evidence="3" id="KW-1185">Reference proteome</keyword>
<dbReference type="OrthoDB" id="8196075at2759"/>
<evidence type="ECO:0000256" key="1">
    <source>
        <dbReference type="SAM" id="SignalP"/>
    </source>
</evidence>
<dbReference type="AlphaFoldDB" id="A0A0L7QS12"/>
<proteinExistence type="predicted"/>
<sequence length="389" mass="44318">MESSATTFTFILICLLLRFYARAEDQAPRISRKIDGARYCDFDEARKNYNATDLIECIDELAVDLVDRESGRLTSGKGQWNGFKGRQISFMDVLSSFFNNDPATSHPSGGLPADTTSGYQQSNYPAGTVGLSPGFQLNLFDAVSTISRHDDYKCVPRILCEMASGKLPGRSLSKHGSGFFDFLGRNVFTDWLTKIDVIGASPLLNFGRAMILGYSNRGNSETCYEAFPRCPKDMNGLIYYLNNYNGGFFRLFNKYQKGHYRKYNGVPNQRVGGHSKIAVRGRITSGNFREYSQNEPVRSNVQFPIVKYQEYFKKREFPKHDKLRTANEIIFPNQNELNVEPATKNLQDETLNWNSVILQNDNVAFFPQVEDDRRFSRFRFPSKFEDTTG</sequence>
<reference evidence="2 3" key="1">
    <citation type="submission" date="2015-07" db="EMBL/GenBank/DDBJ databases">
        <title>The genome of Habropoda laboriosa.</title>
        <authorList>
            <person name="Pan H."/>
            <person name="Kapheim K."/>
        </authorList>
    </citation>
    <scope>NUCLEOTIDE SEQUENCE [LARGE SCALE GENOMIC DNA]</scope>
    <source>
        <strain evidence="2">0110345459</strain>
    </source>
</reference>
<accession>A0A0L7QS12</accession>
<dbReference type="EMBL" id="KQ414775">
    <property type="protein sequence ID" value="KOC61296.1"/>
    <property type="molecule type" value="Genomic_DNA"/>
</dbReference>
<feature type="signal peptide" evidence="1">
    <location>
        <begin position="1"/>
        <end position="23"/>
    </location>
</feature>
<name>A0A0L7QS12_9HYME</name>
<keyword evidence="1" id="KW-0732">Signal</keyword>
<feature type="chain" id="PRO_5005574822" evidence="1">
    <location>
        <begin position="24"/>
        <end position="389"/>
    </location>
</feature>